<evidence type="ECO:0000313" key="3">
    <source>
        <dbReference type="Proteomes" id="UP000019439"/>
    </source>
</evidence>
<dbReference type="Proteomes" id="UP000019439">
    <property type="component" value="Plasmid unnamed"/>
</dbReference>
<dbReference type="NCBIfam" id="NF041447">
    <property type="entry name" value="TrbC_conju"/>
    <property type="match status" value="1"/>
</dbReference>
<keyword evidence="1" id="KW-0472">Membrane</keyword>
<evidence type="ECO:0000256" key="1">
    <source>
        <dbReference type="SAM" id="Phobius"/>
    </source>
</evidence>
<dbReference type="Gene3D" id="3.40.50.300">
    <property type="entry name" value="P-loop containing nucleotide triphosphate hydrolases"/>
    <property type="match status" value="2"/>
</dbReference>
<dbReference type="RefSeq" id="WP_025384527.1">
    <property type="nucleotide sequence ID" value="NZ_CGBP01000026.1"/>
</dbReference>
<protein>
    <submittedName>
        <fullName evidence="2">Conjugal transfer protein TrbC</fullName>
    </submittedName>
</protein>
<geneLocation type="plasmid" evidence="3"/>
<dbReference type="GeneID" id="96666320"/>
<keyword evidence="1" id="KW-1133">Transmembrane helix</keyword>
<dbReference type="SUPFAM" id="SSF52540">
    <property type="entry name" value="P-loop containing nucleoside triphosphate hydrolases"/>
    <property type="match status" value="1"/>
</dbReference>
<gene>
    <name evidence="2" type="ORF">BF17_00215</name>
</gene>
<keyword evidence="3" id="KW-1185">Reference proteome</keyword>
<feature type="transmembrane region" description="Helical" evidence="1">
    <location>
        <begin position="48"/>
        <end position="65"/>
    </location>
</feature>
<reference evidence="2 3" key="1">
    <citation type="journal article" date="2014" name="Genome Announc.">
        <title>Genome Sequence of Yersinia similis Y228T, a Member of the Yersinia pseudotuberculosis Complex.</title>
        <authorList>
            <person name="Sprague L.D."/>
            <person name="Neubauer H."/>
        </authorList>
    </citation>
    <scope>NUCLEOTIDE SEQUENCE [LARGE SCALE GENOMIC DNA]</scope>
    <source>
        <strain evidence="2 3">228</strain>
    </source>
</reference>
<evidence type="ECO:0000313" key="2">
    <source>
        <dbReference type="EMBL" id="AHK22086.1"/>
    </source>
</evidence>
<dbReference type="EMBL" id="CP007231">
    <property type="protein sequence ID" value="AHK22086.1"/>
    <property type="molecule type" value="Genomic_DNA"/>
</dbReference>
<proteinExistence type="predicted"/>
<dbReference type="InterPro" id="IPR027417">
    <property type="entry name" value="P-loop_NTPase"/>
</dbReference>
<keyword evidence="1" id="KW-0812">Transmembrane</keyword>
<dbReference type="InterPro" id="IPR048176">
    <property type="entry name" value="TrbC"/>
</dbReference>
<name>A0ABN4CT87_9GAMM</name>
<organism evidence="2 3">
    <name type="scientific">Yersinia similis</name>
    <dbReference type="NCBI Taxonomy" id="367190"/>
    <lineage>
        <taxon>Bacteria</taxon>
        <taxon>Pseudomonadati</taxon>
        <taxon>Pseudomonadota</taxon>
        <taxon>Gammaproteobacteria</taxon>
        <taxon>Enterobacterales</taxon>
        <taxon>Yersiniaceae</taxon>
        <taxon>Yersinia</taxon>
    </lineage>
</organism>
<sequence length="727" mass="81317">MDKRQSSVDARRVNRPVLDANFADSILSPIGIQITLLMALIAACFWQATLLVTLPGTAILLIIFGDRPFRMPLRMPTDVGGIDITTEREGFKGYKGIGGVFRFVTRTRHYGKAEGILCLGYARGKQLAHELWLNLDDALRHIQLMATTGSGKTEGILAICLNALCWGRGFCLSDGKAENNLAFAIWSLARRFGREDDVLILNFLTGGESKLKRLVKGDKSRPQTNSINLFGQATETFIIQLMESLLPVSSTGEDGWQDKAKAMIGALIYALCYKRERDGLQLSQNVIQAHLPLRKIAALYQEAIKNNWHEEGYKPLESYLNALAGFDMNLINKPSEWSQGVFDQHGFLIQQFTRMLSMFNDIYGHVFPKGAGDISFRDTLHNDRILAVLIPALELSNSEASTLGKLYISGLRMTISQDLGHHLEGKRKDVLIAKRYAGKFPYAIIFDELGAYFASGMDKLASQMRSLLYMLMTSGQDAQAMKRKANGEFDSVNANQRTKWFMALEDPLDTFDIIRTAAGKGYYSELSSVERRSGAVSSTYDDADSMQIRERDNIEFTELKALKKGEGVIVLEDAVVRSAALYIPDDEKLSSELPMRINRFIEIKKPTFEALCGFLPSLARKRPVSQTNVDSILRRFNATALNSEEGMLKARLYDKTLHQLCQLTCDLDNRDDVSYTPAERGILLFEAARRAIKKTNATYHTRAEPKEVTLSRKALNAVNEEASHANP</sequence>
<accession>A0ABN4CT87</accession>
<keyword evidence="2" id="KW-0614">Plasmid</keyword>